<feature type="transmembrane region" description="Helical" evidence="1">
    <location>
        <begin position="356"/>
        <end position="376"/>
    </location>
</feature>
<feature type="transmembrane region" description="Helical" evidence="1">
    <location>
        <begin position="207"/>
        <end position="227"/>
    </location>
</feature>
<dbReference type="Pfam" id="PF16927">
    <property type="entry name" value="HisKA_7TM"/>
    <property type="match status" value="2"/>
</dbReference>
<accession>A0A1F4S5P7</accession>
<feature type="transmembrane region" description="Helical" evidence="1">
    <location>
        <begin position="179"/>
        <end position="201"/>
    </location>
</feature>
<protein>
    <recommendedName>
        <fullName evidence="2">Histidine kinase N-terminal 7TM region domain-containing protein</fullName>
    </recommendedName>
</protein>
<dbReference type="Proteomes" id="UP000177905">
    <property type="component" value="Unassembled WGS sequence"/>
</dbReference>
<feature type="transmembrane region" description="Helical" evidence="1">
    <location>
        <begin position="428"/>
        <end position="450"/>
    </location>
</feature>
<proteinExistence type="predicted"/>
<feature type="domain" description="Histidine kinase N-terminal 7TM region" evidence="2">
    <location>
        <begin position="12"/>
        <end position="236"/>
    </location>
</feature>
<dbReference type="InterPro" id="IPR029016">
    <property type="entry name" value="GAF-like_dom_sf"/>
</dbReference>
<feature type="transmembrane region" description="Helical" evidence="1">
    <location>
        <begin position="456"/>
        <end position="481"/>
    </location>
</feature>
<feature type="transmembrane region" description="Helical" evidence="1">
    <location>
        <begin position="323"/>
        <end position="344"/>
    </location>
</feature>
<keyword evidence="1" id="KW-0812">Transmembrane</keyword>
<feature type="domain" description="Histidine kinase N-terminal 7TM region" evidence="2">
    <location>
        <begin position="278"/>
        <end position="485"/>
    </location>
</feature>
<name>A0A1F4S5P7_UNCSA</name>
<reference evidence="3 4" key="1">
    <citation type="journal article" date="2016" name="Nat. Commun.">
        <title>Thousands of microbial genomes shed light on interconnected biogeochemical processes in an aquifer system.</title>
        <authorList>
            <person name="Anantharaman K."/>
            <person name="Brown C.T."/>
            <person name="Hug L.A."/>
            <person name="Sharon I."/>
            <person name="Castelle C.J."/>
            <person name="Probst A.J."/>
            <person name="Thomas B.C."/>
            <person name="Singh A."/>
            <person name="Wilkins M.J."/>
            <person name="Karaoz U."/>
            <person name="Brodie E.L."/>
            <person name="Williams K.H."/>
            <person name="Hubbard S.S."/>
            <person name="Banfield J.F."/>
        </authorList>
    </citation>
    <scope>NUCLEOTIDE SEQUENCE [LARGE SCALE GENOMIC DNA]</scope>
</reference>
<evidence type="ECO:0000313" key="3">
    <source>
        <dbReference type="EMBL" id="OGC15754.1"/>
    </source>
</evidence>
<feature type="transmembrane region" description="Helical" evidence="1">
    <location>
        <begin position="39"/>
        <end position="60"/>
    </location>
</feature>
<feature type="transmembrane region" description="Helical" evidence="1">
    <location>
        <begin position="103"/>
        <end position="126"/>
    </location>
</feature>
<feature type="transmembrane region" description="Helical" evidence="1">
    <location>
        <begin position="396"/>
        <end position="416"/>
    </location>
</feature>
<dbReference type="Gene3D" id="3.30.450.40">
    <property type="match status" value="1"/>
</dbReference>
<evidence type="ECO:0000259" key="2">
    <source>
        <dbReference type="Pfam" id="PF16927"/>
    </source>
</evidence>
<feature type="transmembrane region" description="Helical" evidence="1">
    <location>
        <begin position="6"/>
        <end position="27"/>
    </location>
</feature>
<feature type="transmembrane region" description="Helical" evidence="1">
    <location>
        <begin position="526"/>
        <end position="551"/>
    </location>
</feature>
<feature type="transmembrane region" description="Helical" evidence="1">
    <location>
        <begin position="267"/>
        <end position="285"/>
    </location>
</feature>
<sequence>MEVLLNLNRLILLFIFVISVTLFFYVYSKKNRSPKMVGFLLFSTFSFSLWILCFLFILFAPNHFFILFFERFAVSIFAFLAFLWVYFSFVFPEGMVTGKISLLERVLIASPALFFTSASLFTNWIIKDLVLSPYSFSLPLPSFGMMYYSYVFYLVVYFMWGMINLALKFFKSEKIEKLQILYVLFGTAIAFLGGFLIKLVIPVAGVYDLHVIEPLFVLVALFFISYAVVNSQFLDIEDFLLKGFGIVFAIGLLVATFFSLVAVNFSFLLTFYIIAIDLFFVFSILLKNWRGTSNRSFALFALSVAIWTFSIYMYGIASDPLDALFWIRVSLYSASFLPVLFVCFARVFPREEEINVWEWTTLFVPAITFAMLSFSQLLIVDVNTRPWGYNLVLGKWFVLFAFYFIVSVIYALHLLLKKYFNSSGVIHLQIGYLFLGFSLGFVFTCITNIVLPLIGISSFVILGPYFTLIPIVFLAYVIGRYKFMGLELALRRGTTYAFVTMLMFGFYVLAGFVAECFFRRALGSNSILISIFFAVFIALVYQPLTILFFNLSNRFFVISRYDYRSILHRVTSTVTGKTELKDLLRFIVSILFESMGCAKISLLMPDKTRKKYVSVPMELDKWENFYKNIEIEKSGSIVKWLEDYKRILSLEELEDRILRNQSFASEFGKGKDFFLDLRDSMKNLEIEVFVPIIYKNEFKGIIALGHKLSNELYTSEDLSLLHNIEGQVAIALENIMLHEENAALKTEIGRKGLN</sequence>
<feature type="transmembrane region" description="Helical" evidence="1">
    <location>
        <begin position="493"/>
        <end position="514"/>
    </location>
</feature>
<feature type="transmembrane region" description="Helical" evidence="1">
    <location>
        <begin position="297"/>
        <end position="317"/>
    </location>
</feature>
<keyword evidence="1" id="KW-1133">Transmembrane helix</keyword>
<feature type="transmembrane region" description="Helical" evidence="1">
    <location>
        <begin position="146"/>
        <end position="167"/>
    </location>
</feature>
<dbReference type="SUPFAM" id="SSF55781">
    <property type="entry name" value="GAF domain-like"/>
    <property type="match status" value="1"/>
</dbReference>
<evidence type="ECO:0000256" key="1">
    <source>
        <dbReference type="SAM" id="Phobius"/>
    </source>
</evidence>
<feature type="transmembrane region" description="Helical" evidence="1">
    <location>
        <begin position="239"/>
        <end position="261"/>
    </location>
</feature>
<dbReference type="EMBL" id="MEUA01000017">
    <property type="protein sequence ID" value="OGC15754.1"/>
    <property type="molecule type" value="Genomic_DNA"/>
</dbReference>
<keyword evidence="1" id="KW-0472">Membrane</keyword>
<dbReference type="InterPro" id="IPR031621">
    <property type="entry name" value="HisKA_7TM"/>
</dbReference>
<gene>
    <name evidence="3" type="ORF">A2290_05380</name>
</gene>
<organism evidence="3 4">
    <name type="scientific">candidate division WOR-1 bacterium RIFOXYB2_FULL_36_35</name>
    <dbReference type="NCBI Taxonomy" id="1802578"/>
    <lineage>
        <taxon>Bacteria</taxon>
        <taxon>Bacillati</taxon>
        <taxon>Saganbacteria</taxon>
    </lineage>
</organism>
<dbReference type="AlphaFoldDB" id="A0A1F4S5P7"/>
<feature type="transmembrane region" description="Helical" evidence="1">
    <location>
        <begin position="72"/>
        <end position="91"/>
    </location>
</feature>
<comment type="caution">
    <text evidence="3">The sequence shown here is derived from an EMBL/GenBank/DDBJ whole genome shotgun (WGS) entry which is preliminary data.</text>
</comment>
<evidence type="ECO:0000313" key="4">
    <source>
        <dbReference type="Proteomes" id="UP000177905"/>
    </source>
</evidence>